<evidence type="ECO:0000313" key="3">
    <source>
        <dbReference type="Proteomes" id="UP000427769"/>
    </source>
</evidence>
<gene>
    <name evidence="2" type="ORF">DSCW_35070</name>
</gene>
<name>A0A5K7Z5S9_9BACT</name>
<keyword evidence="3" id="KW-1185">Reference proteome</keyword>
<organism evidence="2 3">
    <name type="scientific">Desulfosarcina widdelii</name>
    <dbReference type="NCBI Taxonomy" id="947919"/>
    <lineage>
        <taxon>Bacteria</taxon>
        <taxon>Pseudomonadati</taxon>
        <taxon>Thermodesulfobacteriota</taxon>
        <taxon>Desulfobacteria</taxon>
        <taxon>Desulfobacterales</taxon>
        <taxon>Desulfosarcinaceae</taxon>
        <taxon>Desulfosarcina</taxon>
    </lineage>
</organism>
<keyword evidence="1" id="KW-0732">Signal</keyword>
<dbReference type="EMBL" id="AP021875">
    <property type="protein sequence ID" value="BBO76090.1"/>
    <property type="molecule type" value="Genomic_DNA"/>
</dbReference>
<evidence type="ECO:0000256" key="1">
    <source>
        <dbReference type="SAM" id="SignalP"/>
    </source>
</evidence>
<proteinExistence type="predicted"/>
<sequence>MKVKFILRPFYQLFVLIVFSLAASAMADGPLVQQSGSGCIDWSAGTVRAKGIGTPAQIGDNASPTAASAILDNALQMARAKLLDTVMTIRIDAGSRVADRVRGNPDFLEGLRTLAGNASVNRQEYLSDGTLEIELTMNLTGGFGQFVLPEEIRQVEPVTTVNAAQKETKPSFKEKEGNDSAPYTGLIVDAVGIGALPALVPVIVDESGEVVFGPAFVSREFAVSRGMSGFAATLDDARKDPRVGERPLIVKAIRTRSTGKTDLVIPTTDAARLRSSAIHLNFLKACRVCIVLDKVQTQ</sequence>
<feature type="signal peptide" evidence="1">
    <location>
        <begin position="1"/>
        <end position="27"/>
    </location>
</feature>
<dbReference type="Proteomes" id="UP000427769">
    <property type="component" value="Chromosome"/>
</dbReference>
<protein>
    <recommendedName>
        <fullName evidence="4">Flagellar assembly protein T C-terminal domain-containing protein</fullName>
    </recommendedName>
</protein>
<reference evidence="2 3" key="1">
    <citation type="submission" date="2019-11" db="EMBL/GenBank/DDBJ databases">
        <title>Comparative genomics of hydrocarbon-degrading Desulfosarcina strains.</title>
        <authorList>
            <person name="Watanabe M."/>
            <person name="Kojima H."/>
            <person name="Fukui M."/>
        </authorList>
    </citation>
    <scope>NUCLEOTIDE SEQUENCE [LARGE SCALE GENOMIC DNA]</scope>
    <source>
        <strain evidence="2 3">PP31</strain>
    </source>
</reference>
<accession>A0A5K7Z5S9</accession>
<dbReference type="KEGG" id="dwd:DSCW_35070"/>
<evidence type="ECO:0008006" key="4">
    <source>
        <dbReference type="Google" id="ProtNLM"/>
    </source>
</evidence>
<evidence type="ECO:0000313" key="2">
    <source>
        <dbReference type="EMBL" id="BBO76090.1"/>
    </source>
</evidence>
<dbReference type="RefSeq" id="WP_155304948.1">
    <property type="nucleotide sequence ID" value="NZ_AP021875.1"/>
</dbReference>
<feature type="chain" id="PRO_5024346512" description="Flagellar assembly protein T C-terminal domain-containing protein" evidence="1">
    <location>
        <begin position="28"/>
        <end position="298"/>
    </location>
</feature>
<dbReference type="OrthoDB" id="9813452at2"/>
<dbReference type="AlphaFoldDB" id="A0A5K7Z5S9"/>